<dbReference type="Proteomes" id="UP000634529">
    <property type="component" value="Unassembled WGS sequence"/>
</dbReference>
<feature type="coiled-coil region" evidence="1">
    <location>
        <begin position="256"/>
        <end position="407"/>
    </location>
</feature>
<dbReference type="InterPro" id="IPR013496">
    <property type="entry name" value="CHP02680"/>
</dbReference>
<dbReference type="Pfam" id="PF13558">
    <property type="entry name" value="SbcC_Walker_B"/>
    <property type="match status" value="1"/>
</dbReference>
<dbReference type="EMBL" id="JACYTN010000022">
    <property type="protein sequence ID" value="MBD8500441.1"/>
    <property type="molecule type" value="Genomic_DNA"/>
</dbReference>
<sequence length="1376" mass="161288">MLLDTVADVDVDTDKHTSRWQMNRAGILNFWHYDEEEFCLEEGRIILRGTNGSGKSVTMQSFLPLVLDGDKRPQRLDPFGSRDRRLEFYLLGDAEEGHTDRTGYLWLEFYHTEKKLYKTIGIGLRARRGVTQIGFWGFLLDDGRRINYDCWLYDRDLWLTQGTKTPLNRKRLEEMLGENGEVVQEQRAYRDMVNKALFGFQDVESYQDLLKLLLELRSPKLSKDFKPSSMYEILTRALPPLHDADLNPLTDVLEDMDHITDRLEELQLHRTEIEKLHGQYERYCNFLLHMYAKRLLELLRVKDDLSQEIHTLEVQKKEAEQAEADTVLDLEHNRQQLEKAEMELEVLNRSEVMEKQRELEVSEGQLKDMRKQLKGIGERININTKTSEKIQNEILLLNRKLSELSDTQLQIIEELEDYARMMEFREHDIYHGLWQRGVQEDKRCIASWKKDLDNHKKALIAALEVARQANEAAKAVVDTEVQLGEVHKERNLLEEQYSIEEDELDRIKQLLREDVLRWYEQLNQLTLESEQVRECLRAISMLTPLERQYDLVRHPVIQAFEHQSHDLIGQQIKLQQRQELLNEECKRIEQELQQWQASREPEPARTTERLLSRQQRGTEMGAPLYTACEFHSCLSETDRAQLEETLVQAGLLDAWIVPGGKLALWYQENTEEIWFESNPVHGSTLADVLYGTPPHNSGLSLEDIQLVLSSIEWSQGEINNTLLNNNAHVNGKGSFRLGPLMGRNLSKSRAEYIGAETRLLTKQLEIERLQSEKQSFLEQIEEVENDLQVNGEQQQQLRNELNKFPKDGDVQFHMEALLQISYRLAEVVKHEQKVEAWYKEKVAVKKEIQLKLIELTEAWSGLKQEKAISEAIEICGAYGNLVSELSSILIRVQEMTRSHASYEERQEDLLMLLEDDYEERRESEGRERKYAAQTEQLLKLIQEMDIEAVYLQIQFLKKLKSNLNKTMDNLRGEKEQLGSILAEAKVKLEFKYKEFHQCETRLGGVLELWRTELEYSFIPQRGEFTTHKEDENETRKLCKQIVKEYETAFLHVTKDRVLHDLQETLSVTRGSLIDYVLEREYLESDRVIITSKRDRLNPLSLTQLLEEARALEQEQQMLLTEKDRELYEEIILRSVGRAIRLRIHRAKDWVRQMNDLMNQRDTSSGLQLSLQWTAKTGETESDLGMETLVELLLEDSHRLDDTKVQEVITHFRNRILLAKQNAEEEQGTFREHIYTLLDYRTWFKFTLLYRKGDKLAYKELKDDKFNVLSGGEKAMSMYIPLLAATYSRYSDASGDAPKIISLDEAFAGVDDANIRDMFLLLTDMGFDYMMTSQVLWGCYESVPRLAIYEIHRPKDSNVITLFHYRWDGKKRTLIEK</sequence>
<evidence type="ECO:0000313" key="3">
    <source>
        <dbReference type="Proteomes" id="UP000634529"/>
    </source>
</evidence>
<feature type="coiled-coil region" evidence="1">
    <location>
        <begin position="571"/>
        <end position="598"/>
    </location>
</feature>
<gene>
    <name evidence="2" type="ORF">IFO66_19310</name>
</gene>
<feature type="coiled-coil region" evidence="1">
    <location>
        <begin position="953"/>
        <end position="987"/>
    </location>
</feature>
<evidence type="ECO:0000313" key="2">
    <source>
        <dbReference type="EMBL" id="MBD8500441.1"/>
    </source>
</evidence>
<dbReference type="InterPro" id="IPR027417">
    <property type="entry name" value="P-loop_NTPase"/>
</dbReference>
<proteinExistence type="predicted"/>
<comment type="caution">
    <text evidence="2">The sequence shown here is derived from an EMBL/GenBank/DDBJ whole genome shotgun (WGS) entry which is preliminary data.</text>
</comment>
<organism evidence="2 3">
    <name type="scientific">Paenibacillus arenosi</name>
    <dbReference type="NCBI Taxonomy" id="2774142"/>
    <lineage>
        <taxon>Bacteria</taxon>
        <taxon>Bacillati</taxon>
        <taxon>Bacillota</taxon>
        <taxon>Bacilli</taxon>
        <taxon>Bacillales</taxon>
        <taxon>Paenibacillaceae</taxon>
        <taxon>Paenibacillus</taxon>
    </lineage>
</organism>
<protein>
    <submittedName>
        <fullName evidence="2">TIGR02680 family protein</fullName>
    </submittedName>
</protein>
<accession>A0ABR9B2S3</accession>
<dbReference type="NCBIfam" id="TIGR02680">
    <property type="entry name" value="TIGR02680 family protein"/>
    <property type="match status" value="1"/>
</dbReference>
<reference evidence="2 3" key="1">
    <citation type="submission" date="2020-09" db="EMBL/GenBank/DDBJ databases">
        <title>Paenibacillus sp. CAU 1523 isolated from sand of Haeundae Beach.</title>
        <authorList>
            <person name="Kim W."/>
        </authorList>
    </citation>
    <scope>NUCLEOTIDE SEQUENCE [LARGE SCALE GENOMIC DNA]</scope>
    <source>
        <strain evidence="2 3">CAU 1523</strain>
    </source>
</reference>
<evidence type="ECO:0000256" key="1">
    <source>
        <dbReference type="SAM" id="Coils"/>
    </source>
</evidence>
<name>A0ABR9B2S3_9BACL</name>
<dbReference type="RefSeq" id="WP_192026734.1">
    <property type="nucleotide sequence ID" value="NZ_JACYTN010000022.1"/>
</dbReference>
<keyword evidence="3" id="KW-1185">Reference proteome</keyword>
<dbReference type="SUPFAM" id="SSF52540">
    <property type="entry name" value="P-loop containing nucleoside triphosphate hydrolases"/>
    <property type="match status" value="1"/>
</dbReference>
<feature type="coiled-coil region" evidence="1">
    <location>
        <begin position="759"/>
        <end position="800"/>
    </location>
</feature>
<keyword evidence="1" id="KW-0175">Coiled coil</keyword>